<reference evidence="2" key="1">
    <citation type="submission" date="2012-05" db="EMBL/GenBank/DDBJ databases">
        <authorList>
            <person name="Krishnakumar V."/>
            <person name="Cheung F."/>
            <person name="Xiao Y."/>
            <person name="Chan A."/>
            <person name="Moskal W.A."/>
            <person name="Town C.D."/>
        </authorList>
    </citation>
    <scope>NUCLEOTIDE SEQUENCE</scope>
</reference>
<evidence type="ECO:0000256" key="1">
    <source>
        <dbReference type="SAM" id="MobiDB-lite"/>
    </source>
</evidence>
<protein>
    <submittedName>
        <fullName evidence="2">Uncharacterized protein</fullName>
    </submittedName>
</protein>
<dbReference type="EMBL" id="BT144824">
    <property type="protein sequence ID" value="AFK44618.1"/>
    <property type="molecule type" value="mRNA"/>
</dbReference>
<proteinExistence type="evidence at transcript level"/>
<name>I3SWH6_LOTJA</name>
<feature type="region of interest" description="Disordered" evidence="1">
    <location>
        <begin position="1"/>
        <end position="76"/>
    </location>
</feature>
<feature type="compositionally biased region" description="Polar residues" evidence="1">
    <location>
        <begin position="52"/>
        <end position="62"/>
    </location>
</feature>
<evidence type="ECO:0000313" key="2">
    <source>
        <dbReference type="EMBL" id="AFK44618.1"/>
    </source>
</evidence>
<accession>I3SWH6</accession>
<dbReference type="AlphaFoldDB" id="I3SWH6"/>
<organism evidence="2">
    <name type="scientific">Lotus japonicus</name>
    <name type="common">Lotus corniculatus var. japonicus</name>
    <dbReference type="NCBI Taxonomy" id="34305"/>
    <lineage>
        <taxon>Eukaryota</taxon>
        <taxon>Viridiplantae</taxon>
        <taxon>Streptophyta</taxon>
        <taxon>Embryophyta</taxon>
        <taxon>Tracheophyta</taxon>
        <taxon>Spermatophyta</taxon>
        <taxon>Magnoliopsida</taxon>
        <taxon>eudicotyledons</taxon>
        <taxon>Gunneridae</taxon>
        <taxon>Pentapetalae</taxon>
        <taxon>rosids</taxon>
        <taxon>fabids</taxon>
        <taxon>Fabales</taxon>
        <taxon>Fabaceae</taxon>
        <taxon>Papilionoideae</taxon>
        <taxon>50 kb inversion clade</taxon>
        <taxon>NPAAA clade</taxon>
        <taxon>Hologalegina</taxon>
        <taxon>robinioid clade</taxon>
        <taxon>Loteae</taxon>
        <taxon>Lotus</taxon>
    </lineage>
</organism>
<sequence>MASEDGIKNKKPLKTTQQSKYQPPGKESPTSIKKGRTARGVSETAEKLANMSIGTRRQSLGQTRPPPMKAGVNWSSGSGDFLLKPAQQIPTGRTLTRKVA</sequence>